<organism evidence="3 4">
    <name type="scientific">Litorilinea aerophila</name>
    <dbReference type="NCBI Taxonomy" id="1204385"/>
    <lineage>
        <taxon>Bacteria</taxon>
        <taxon>Bacillati</taxon>
        <taxon>Chloroflexota</taxon>
        <taxon>Caldilineae</taxon>
        <taxon>Caldilineales</taxon>
        <taxon>Caldilineaceae</taxon>
        <taxon>Litorilinea</taxon>
    </lineage>
</organism>
<keyword evidence="4" id="KW-1185">Reference proteome</keyword>
<feature type="compositionally biased region" description="Basic and acidic residues" evidence="1">
    <location>
        <begin position="7"/>
        <end position="18"/>
    </location>
</feature>
<sequence length="334" mass="36641">MTPTTHHPVDQSTDRPADSPKTGFPPRLLASSWGQASPRGRPRKQRPDPRLEPGHSSPEAPCALAWRQPGADRAWRGVVLVIHGLNLKPERMDGLVAELLAMDMAVLRLSLRGHGRNYVPRPGWSPARARLASFQAVNYGLWRAETYAAFCICRNVSQMAHVPLYLVAFSLGGLLACELAASGLVRFDGMVLLAPALRIRSWCRILQPVTPFPKLVIPSLSPPYYRANPGTPMAAYGALYQGLARLDRLLPGNPPGLQVPTLLWVDPDDEFVSYRGLRALQATSACRRWKLVPVQKSARAFPAYHHLIVDPAAVGGATWTAMVAQMRAHLLGRA</sequence>
<comment type="caution">
    <text evidence="3">The sequence shown here is derived from an EMBL/GenBank/DDBJ whole genome shotgun (WGS) entry which is preliminary data.</text>
</comment>
<evidence type="ECO:0000256" key="1">
    <source>
        <dbReference type="SAM" id="MobiDB-lite"/>
    </source>
</evidence>
<dbReference type="AlphaFoldDB" id="A0A540V9J3"/>
<evidence type="ECO:0000259" key="2">
    <source>
        <dbReference type="Pfam" id="PF12146"/>
    </source>
</evidence>
<dbReference type="SUPFAM" id="SSF53474">
    <property type="entry name" value="alpha/beta-Hydrolases"/>
    <property type="match status" value="1"/>
</dbReference>
<reference evidence="3 4" key="1">
    <citation type="submission" date="2019-06" db="EMBL/GenBank/DDBJ databases">
        <title>Genome sequence of Litorilinea aerophila BAA-2444.</title>
        <authorList>
            <person name="Maclea K.S."/>
            <person name="Maurais E.G."/>
            <person name="Iannazzi L.C."/>
        </authorList>
    </citation>
    <scope>NUCLEOTIDE SEQUENCE [LARGE SCALE GENOMIC DNA]</scope>
    <source>
        <strain evidence="3 4">ATCC BAA-2444</strain>
    </source>
</reference>
<dbReference type="EMBL" id="VIGC01000040">
    <property type="protein sequence ID" value="TQE93429.1"/>
    <property type="molecule type" value="Genomic_DNA"/>
</dbReference>
<dbReference type="InParanoid" id="A0A540V9J3"/>
<dbReference type="Proteomes" id="UP000317371">
    <property type="component" value="Unassembled WGS sequence"/>
</dbReference>
<gene>
    <name evidence="3" type="ORF">FKZ61_21410</name>
</gene>
<dbReference type="Pfam" id="PF12146">
    <property type="entry name" value="Hydrolase_4"/>
    <property type="match status" value="1"/>
</dbReference>
<dbReference type="InterPro" id="IPR022742">
    <property type="entry name" value="Hydrolase_4"/>
</dbReference>
<name>A0A540V9J3_9CHLR</name>
<accession>A0A540V9J3</accession>
<evidence type="ECO:0000313" key="3">
    <source>
        <dbReference type="EMBL" id="TQE93429.1"/>
    </source>
</evidence>
<dbReference type="Gene3D" id="3.40.50.1820">
    <property type="entry name" value="alpha/beta hydrolase"/>
    <property type="match status" value="1"/>
</dbReference>
<feature type="region of interest" description="Disordered" evidence="1">
    <location>
        <begin position="1"/>
        <end position="61"/>
    </location>
</feature>
<dbReference type="OrthoDB" id="332676at2"/>
<protein>
    <submittedName>
        <fullName evidence="3">Lysophospholipase</fullName>
    </submittedName>
</protein>
<dbReference type="InterPro" id="IPR029058">
    <property type="entry name" value="AB_hydrolase_fold"/>
</dbReference>
<feature type="domain" description="Serine aminopeptidase S33" evidence="2">
    <location>
        <begin position="76"/>
        <end position="221"/>
    </location>
</feature>
<proteinExistence type="predicted"/>
<evidence type="ECO:0000313" key="4">
    <source>
        <dbReference type="Proteomes" id="UP000317371"/>
    </source>
</evidence>